<dbReference type="AlphaFoldDB" id="A0A090L7Q1"/>
<dbReference type="EMBL" id="LN609529">
    <property type="protein sequence ID" value="CEF65826.1"/>
    <property type="molecule type" value="Genomic_DNA"/>
</dbReference>
<dbReference type="CTD" id="36378190"/>
<evidence type="ECO:0000313" key="6">
    <source>
        <dbReference type="WormBase" id="SRAE_2000050100"/>
    </source>
</evidence>
<evidence type="ECO:0000313" key="5">
    <source>
        <dbReference type="WBParaSite" id="SRAE_2000050100.1"/>
    </source>
</evidence>
<dbReference type="WBParaSite" id="SRAE_2000050100.1">
    <property type="protein sequence ID" value="SRAE_2000050100.1"/>
    <property type="gene ID" value="WBGene00260696"/>
</dbReference>
<dbReference type="RefSeq" id="XP_024505026.1">
    <property type="nucleotide sequence ID" value="XM_024651338.1"/>
</dbReference>
<proteinExistence type="predicted"/>
<dbReference type="PROSITE" id="PS50056">
    <property type="entry name" value="TYR_PHOSPHATASE_2"/>
    <property type="match status" value="1"/>
</dbReference>
<organism evidence="3">
    <name type="scientific">Strongyloides ratti</name>
    <name type="common">Parasitic roundworm</name>
    <dbReference type="NCBI Taxonomy" id="34506"/>
    <lineage>
        <taxon>Eukaryota</taxon>
        <taxon>Metazoa</taxon>
        <taxon>Ecdysozoa</taxon>
        <taxon>Nematoda</taxon>
        <taxon>Chromadorea</taxon>
        <taxon>Rhabditida</taxon>
        <taxon>Tylenchina</taxon>
        <taxon>Panagrolaimomorpha</taxon>
        <taxon>Strongyloidoidea</taxon>
        <taxon>Strongyloididae</taxon>
        <taxon>Strongyloides</taxon>
    </lineage>
</organism>
<feature type="domain" description="Tyrosine-protein phosphatase" evidence="1">
    <location>
        <begin position="1"/>
        <end position="208"/>
    </location>
</feature>
<name>A0A090L7Q1_STRRB</name>
<reference evidence="5" key="2">
    <citation type="submission" date="2020-12" db="UniProtKB">
        <authorList>
            <consortium name="WormBaseParasite"/>
        </authorList>
    </citation>
    <scope>IDENTIFICATION</scope>
</reference>
<dbReference type="SUPFAM" id="SSF52799">
    <property type="entry name" value="(Phosphotyrosine protein) phosphatases II"/>
    <property type="match status" value="2"/>
</dbReference>
<dbReference type="InterPro" id="IPR000242">
    <property type="entry name" value="PTP_cat"/>
</dbReference>
<keyword evidence="3" id="KW-0675">Receptor</keyword>
<evidence type="ECO:0000313" key="4">
    <source>
        <dbReference type="Proteomes" id="UP000035682"/>
    </source>
</evidence>
<dbReference type="PROSITE" id="PS50055">
    <property type="entry name" value="TYR_PHOSPHATASE_PTP"/>
    <property type="match status" value="2"/>
</dbReference>
<sequence>MSNEKKYEFDIYNLPNPYIKFSLNVSDYPKNCYTDFWQMLFDKSITTIFAILSSEENEFHDAFLYYFPKKKEVFKDIIVEKIDCDKFLTEYYIFQYTMIKGNTIKSISIYYIYHWKPYKLPYTDKCIIEVYDIMRNLPENSNILIHSENAICTRVSSVIYFLYIYEEITNNPNFNNPMIIIKLIREMIPGGYIGIGDYNIIMKGIYELLYIERYFIDKSAYEKINYAFDIYRSRREQNKAKFEDNVIPFLEFACDLSVGRVLEMFHKSSSIRFYNKDVLMKLCSRFYETLNDKHNCLKNNFNDIPCQDEFIIDYANLEIKDNNLDGYVNANLMTYKCKNNVERQIIMTQSPHKDVCDEMLELIYCHNVSLIIDITAYDELSSKKFGSYIISNKDSKLKSDEFAIEITNVEIDKETGFKISFCNISTKFLPSRSFVHVLVNTWYKSVLLTNPKVVVNVYNTFLQYQEPKRPTIVHCINGIGRTGTFALFTHILDTLGESHNFDILTHLDFVRSRRLHAVPDVYQLFFTIQCLYEYFKFHLYELNPNVYHRLDNILKHIKTSYKIT</sequence>
<dbReference type="OrthoDB" id="6407541at2759"/>
<dbReference type="GeneID" id="36378190"/>
<dbReference type="PROSITE" id="PS00383">
    <property type="entry name" value="TYR_PHOSPHATASE_1"/>
    <property type="match status" value="1"/>
</dbReference>
<dbReference type="SMART" id="SM00194">
    <property type="entry name" value="PTPc"/>
    <property type="match status" value="1"/>
</dbReference>
<dbReference type="GO" id="GO:0004725">
    <property type="term" value="F:protein tyrosine phosphatase activity"/>
    <property type="evidence" value="ECO:0007669"/>
    <property type="project" value="InterPro"/>
</dbReference>
<keyword evidence="4" id="KW-1185">Reference proteome</keyword>
<feature type="domain" description="Tyrosine specific protein phosphatases" evidence="2">
    <location>
        <begin position="452"/>
        <end position="525"/>
    </location>
</feature>
<dbReference type="SMART" id="SM00404">
    <property type="entry name" value="PTPc_motif"/>
    <property type="match status" value="1"/>
</dbReference>
<evidence type="ECO:0000259" key="2">
    <source>
        <dbReference type="PROSITE" id="PS50056"/>
    </source>
</evidence>
<dbReference type="InterPro" id="IPR016130">
    <property type="entry name" value="Tyr_Pase_AS"/>
</dbReference>
<feature type="domain" description="Tyrosine-protein phosphatase" evidence="1">
    <location>
        <begin position="295"/>
        <end position="534"/>
    </location>
</feature>
<dbReference type="InterPro" id="IPR029021">
    <property type="entry name" value="Prot-tyrosine_phosphatase-like"/>
</dbReference>
<dbReference type="PRINTS" id="PR00700">
    <property type="entry name" value="PRTYPHPHTASE"/>
</dbReference>
<dbReference type="InterPro" id="IPR003595">
    <property type="entry name" value="Tyr_Pase_cat"/>
</dbReference>
<dbReference type="OMA" id="IERYFID"/>
<dbReference type="PANTHER" id="PTHR46163">
    <property type="entry name" value="TYROSINE-PROTEIN PHOSPHATASE-RELATED"/>
    <property type="match status" value="1"/>
</dbReference>
<evidence type="ECO:0000259" key="1">
    <source>
        <dbReference type="PROSITE" id="PS50055"/>
    </source>
</evidence>
<dbReference type="Pfam" id="PF00102">
    <property type="entry name" value="Y_phosphatase"/>
    <property type="match status" value="2"/>
</dbReference>
<accession>A0A090L7Q1</accession>
<evidence type="ECO:0000313" key="3">
    <source>
        <dbReference type="EMBL" id="CEF65826.1"/>
    </source>
</evidence>
<dbReference type="Proteomes" id="UP000035682">
    <property type="component" value="Unplaced"/>
</dbReference>
<reference evidence="3 4" key="1">
    <citation type="submission" date="2014-09" db="EMBL/GenBank/DDBJ databases">
        <authorList>
            <person name="Martin A.A."/>
        </authorList>
    </citation>
    <scope>NUCLEOTIDE SEQUENCE</scope>
    <source>
        <strain evidence="4">ED321</strain>
        <strain evidence="3">ED321 Heterogonic</strain>
    </source>
</reference>
<dbReference type="WormBase" id="SRAE_2000050100">
    <property type="protein sequence ID" value="SRP09521"/>
    <property type="gene ID" value="WBGene00260696"/>
</dbReference>
<dbReference type="InterPro" id="IPR000387">
    <property type="entry name" value="Tyr_Pase_dom"/>
</dbReference>
<dbReference type="Gene3D" id="3.90.190.10">
    <property type="entry name" value="Protein tyrosine phosphatase superfamily"/>
    <property type="match status" value="2"/>
</dbReference>
<dbReference type="InterPro" id="IPR052782">
    <property type="entry name" value="Oocyte-zygote_transition_reg"/>
</dbReference>
<dbReference type="STRING" id="34506.A0A090L7Q1"/>
<protein>
    <submittedName>
        <fullName evidence="3">Protein-tyrosine phosphatase, receptor/non-receptor type domain and Protein-tyrosine/Dual specificity phosphatase domain and Protein-tyrosine phosphatase, catalytic domain-containing protein</fullName>
    </submittedName>
</protein>
<gene>
    <name evidence="3 5 6" type="ORF">SRAE_2000050100</name>
</gene>